<sequence length="258" mass="28656">MDIRYSRHTRLRIARLKYQLLFLAQKKDSTDQAVFDKLIVKARNNITDHVGSKFEGIAIGILERLVVNMLFAVSAALCKMVAEAKKIPLYRYIAKLVGERMRDDLPIPALNGIGVIADKFGAANNEGAWDGYTIDIEDIAQGSELLNEAINKSGNRGRADIGVRVAASEFYGAEDKLYHLNFKKKRLKKAIKEETFNALLLKGLFKIGNFGENQERRAIYDWGTGTSTLICAAQILNSAPKHRHLGELTLVVAVLAPA</sequence>
<dbReference type="STRING" id="981085.W9QVF2"/>
<dbReference type="AlphaFoldDB" id="W9QVF2"/>
<evidence type="ECO:0000256" key="3">
    <source>
        <dbReference type="ARBA" id="ARBA00012058"/>
    </source>
</evidence>
<comment type="pathway">
    <text evidence="1">Carbohydrate degradation; glycolysis; pyruvate from D-glyceraldehyde 3-phosphate: step 4/5.</text>
</comment>
<name>W9QVF2_9ROSA</name>
<dbReference type="Gene3D" id="3.20.20.120">
    <property type="entry name" value="Enolase-like C-terminal domain"/>
    <property type="match status" value="1"/>
</dbReference>
<feature type="domain" description="Enolase C-terminal TIM barrel" evidence="6">
    <location>
        <begin position="115"/>
        <end position="184"/>
    </location>
</feature>
<dbReference type="GO" id="GO:0006096">
    <property type="term" value="P:glycolytic process"/>
    <property type="evidence" value="ECO:0007669"/>
    <property type="project" value="UniProtKB-UniPathway"/>
</dbReference>
<evidence type="ECO:0000256" key="4">
    <source>
        <dbReference type="ARBA" id="ARBA00023152"/>
    </source>
</evidence>
<evidence type="ECO:0000313" key="7">
    <source>
        <dbReference type="EMBL" id="EXB39273.1"/>
    </source>
</evidence>
<dbReference type="Proteomes" id="UP000030645">
    <property type="component" value="Unassembled WGS sequence"/>
</dbReference>
<dbReference type="PANTHER" id="PTHR11902">
    <property type="entry name" value="ENOLASE"/>
    <property type="match status" value="1"/>
</dbReference>
<dbReference type="GO" id="GO:0000287">
    <property type="term" value="F:magnesium ion binding"/>
    <property type="evidence" value="ECO:0007669"/>
    <property type="project" value="InterPro"/>
</dbReference>
<keyword evidence="8" id="KW-1185">Reference proteome</keyword>
<dbReference type="UniPathway" id="UPA00109">
    <property type="reaction ID" value="UER00187"/>
</dbReference>
<dbReference type="EC" id="4.2.1.11" evidence="3"/>
<dbReference type="InterPro" id="IPR029017">
    <property type="entry name" value="Enolase-like_N"/>
</dbReference>
<comment type="similarity">
    <text evidence="2">Belongs to the enolase family.</text>
</comment>
<keyword evidence="5" id="KW-0456">Lyase</keyword>
<dbReference type="Pfam" id="PF00113">
    <property type="entry name" value="Enolase_C"/>
    <property type="match status" value="1"/>
</dbReference>
<dbReference type="InterPro" id="IPR020810">
    <property type="entry name" value="Enolase_C"/>
</dbReference>
<organism evidence="7 8">
    <name type="scientific">Morus notabilis</name>
    <dbReference type="NCBI Taxonomy" id="981085"/>
    <lineage>
        <taxon>Eukaryota</taxon>
        <taxon>Viridiplantae</taxon>
        <taxon>Streptophyta</taxon>
        <taxon>Embryophyta</taxon>
        <taxon>Tracheophyta</taxon>
        <taxon>Spermatophyta</taxon>
        <taxon>Magnoliopsida</taxon>
        <taxon>eudicotyledons</taxon>
        <taxon>Gunneridae</taxon>
        <taxon>Pentapetalae</taxon>
        <taxon>rosids</taxon>
        <taxon>fabids</taxon>
        <taxon>Rosales</taxon>
        <taxon>Moraceae</taxon>
        <taxon>Moreae</taxon>
        <taxon>Morus</taxon>
    </lineage>
</organism>
<dbReference type="InterPro" id="IPR000941">
    <property type="entry name" value="Enolase"/>
</dbReference>
<evidence type="ECO:0000256" key="5">
    <source>
        <dbReference type="ARBA" id="ARBA00023239"/>
    </source>
</evidence>
<evidence type="ECO:0000313" key="8">
    <source>
        <dbReference type="Proteomes" id="UP000030645"/>
    </source>
</evidence>
<protein>
    <recommendedName>
        <fullName evidence="3">phosphopyruvate hydratase</fullName>
        <ecNumber evidence="3">4.2.1.11</ecNumber>
    </recommendedName>
</protein>
<gene>
    <name evidence="7" type="ORF">L484_024968</name>
</gene>
<reference evidence="8" key="1">
    <citation type="submission" date="2013-01" db="EMBL/GenBank/DDBJ databases">
        <title>Draft Genome Sequence of a Mulberry Tree, Morus notabilis C.K. Schneid.</title>
        <authorList>
            <person name="He N."/>
            <person name="Zhao S."/>
        </authorList>
    </citation>
    <scope>NUCLEOTIDE SEQUENCE</scope>
</reference>
<dbReference type="SUPFAM" id="SSF54826">
    <property type="entry name" value="Enolase N-terminal domain-like"/>
    <property type="match status" value="1"/>
</dbReference>
<dbReference type="SUPFAM" id="SSF51604">
    <property type="entry name" value="Enolase C-terminal domain-like"/>
    <property type="match status" value="1"/>
</dbReference>
<accession>W9QVF2</accession>
<evidence type="ECO:0000256" key="1">
    <source>
        <dbReference type="ARBA" id="ARBA00005031"/>
    </source>
</evidence>
<dbReference type="GO" id="GO:0004634">
    <property type="term" value="F:phosphopyruvate hydratase activity"/>
    <property type="evidence" value="ECO:0007669"/>
    <property type="project" value="UniProtKB-EC"/>
</dbReference>
<evidence type="ECO:0000256" key="2">
    <source>
        <dbReference type="ARBA" id="ARBA00009604"/>
    </source>
</evidence>
<evidence type="ECO:0000259" key="6">
    <source>
        <dbReference type="Pfam" id="PF00113"/>
    </source>
</evidence>
<proteinExistence type="inferred from homology"/>
<dbReference type="InterPro" id="IPR036849">
    <property type="entry name" value="Enolase-like_C_sf"/>
</dbReference>
<keyword evidence="4" id="KW-0324">Glycolysis</keyword>
<dbReference type="GO" id="GO:0000015">
    <property type="term" value="C:phosphopyruvate hydratase complex"/>
    <property type="evidence" value="ECO:0007669"/>
    <property type="project" value="InterPro"/>
</dbReference>
<dbReference type="eggNOG" id="KOG2670">
    <property type="taxonomic scope" value="Eukaryota"/>
</dbReference>
<dbReference type="EMBL" id="KE343721">
    <property type="protein sequence ID" value="EXB39273.1"/>
    <property type="molecule type" value="Genomic_DNA"/>
</dbReference>
<dbReference type="PANTHER" id="PTHR11902:SF1">
    <property type="entry name" value="ENOLASE"/>
    <property type="match status" value="1"/>
</dbReference>